<feature type="compositionally biased region" description="Low complexity" evidence="2">
    <location>
        <begin position="1051"/>
        <end position="1079"/>
    </location>
</feature>
<organism evidence="3 4">
    <name type="scientific">Stylonychia lemnae</name>
    <name type="common">Ciliate</name>
    <dbReference type="NCBI Taxonomy" id="5949"/>
    <lineage>
        <taxon>Eukaryota</taxon>
        <taxon>Sar</taxon>
        <taxon>Alveolata</taxon>
        <taxon>Ciliophora</taxon>
        <taxon>Intramacronucleata</taxon>
        <taxon>Spirotrichea</taxon>
        <taxon>Stichotrichia</taxon>
        <taxon>Sporadotrichida</taxon>
        <taxon>Oxytrichidae</taxon>
        <taxon>Stylonychinae</taxon>
        <taxon>Stylonychia</taxon>
    </lineage>
</organism>
<sequence length="1236" mass="144230">MKFLENPDKIYNPKDEDYKQLISLESDDIIRQDLKTPLSQGGIDNSDSEIYQMNRSIRRDYIKMTDHAADNQHHFKSEENRQSLMTKRTHHQQSQPEIAAIFKLLADNKNQLFTKVLKNRQGNSQKQMPEERNRAMSSSHSERFLLGTAHSGLRNQSEKEVTPFDEASQRSNIFTSRRHLYDNQQSFGGNFNLKAMTSAQTPSYTHREKINLNKDFEERIKTGQPLKSTRELMKFNKQELFKKEQAKQQIHFSETQSSDQNEYYFNQIVEKAINKDMKNYQDNKQKEKMNKLSINQLQHQPIPIRFSGDMLMEKAQKSMIMDELQNMNSLIQNLNGMLQNKQLQEQRIHQIKKATSVENLDLDQINEELAKDCTQFDKIINLFLSQKSQIHKQESQFLSQFYDMMRGTISLVQQLNWKFRETQEKINIGNQKLKDQVQSFIEALQIIKDFKGMQDYDLFGKGKITEEQLMNLFHQTNCALKISDEPLAIKQAKLLEQYYDFIHNQENKILNGKKKIQDLEAELEHHRRKAQEQLSKAYVDNQEICKLSDALKEKIEQTNFQQDNHLETLYHSRQKILNDELEKETKEKQSALDRLRKKKEDLRKIREQLQKITSKKSQDQQVQCNLEKEEKMKYHSRPKPPVTKMLTIFDEVIHGTSTKKIPTSKLESKVQGGSTNNLSASSKAIISSGAKAVVQSKEWVQALINLIYIDKIKTDMEEFKEGKPIQSLREFVIQWFLVKFGIKKVAEALLQDFIRSLINYEPIHERFRTFLIFCGVHVQKGLNRNRDKKSDLLYEKQLESIDTFRIYLKLAHTLRNACTPFLPDINCEGQQRLPNGVVINYQESKQIFLQIMTEEGVNTSEHFTNLDIPFQEFLEDQIQYGDNKVKGKQSYMQQQSQSMKTGGQFSGMPKKHQADDKYINIDVFLRICIMEYVKIRLNQVDQILSALKILEFNNYCDILYNDFESSVKISLYNKSEKWIEGAYSYLINNLEDSYFTREDVVITMLPWIHSTAFVKDYTNKHKAWIYVKELEKMNVIEPTWNSGPQEEKKSQNQSMMSMSNKVAQKQGTQQTVNLNNNNTPASITNLKPNPNGLVAGMTRITIPKSIVPGTKMLKDPLSSAFILEKNFKIMASFFSSVESDLKEINQLYNLVMEKVTFTRKSFINQVENMDAPAQDEGAQKSEAQMTYLTGNSKFIKTCMVISQTGLTEQQDQTNDGWSLFRKLLYLVVSRHKNIDI</sequence>
<evidence type="ECO:0000313" key="4">
    <source>
        <dbReference type="Proteomes" id="UP000039865"/>
    </source>
</evidence>
<feature type="coiled-coil region" evidence="1">
    <location>
        <begin position="574"/>
        <end position="615"/>
    </location>
</feature>
<reference evidence="3 4" key="1">
    <citation type="submission" date="2014-06" db="EMBL/GenBank/DDBJ databases">
        <authorList>
            <person name="Swart Estienne"/>
        </authorList>
    </citation>
    <scope>NUCLEOTIDE SEQUENCE [LARGE SCALE GENOMIC DNA]</scope>
    <source>
        <strain evidence="3 4">130c</strain>
    </source>
</reference>
<proteinExistence type="predicted"/>
<evidence type="ECO:0000313" key="3">
    <source>
        <dbReference type="EMBL" id="CDW79558.1"/>
    </source>
</evidence>
<gene>
    <name evidence="3" type="primary">Contig4110.g4399</name>
    <name evidence="3" type="ORF">STYLEM_8548</name>
</gene>
<protein>
    <submittedName>
        <fullName evidence="3">Uncharacterized protein</fullName>
    </submittedName>
</protein>
<keyword evidence="4" id="KW-1185">Reference proteome</keyword>
<feature type="coiled-coil region" evidence="1">
    <location>
        <begin position="502"/>
        <end position="536"/>
    </location>
</feature>
<dbReference type="InParanoid" id="A0A078AF68"/>
<dbReference type="OrthoDB" id="325907at2759"/>
<dbReference type="Proteomes" id="UP000039865">
    <property type="component" value="Unassembled WGS sequence"/>
</dbReference>
<dbReference type="EMBL" id="CCKQ01008114">
    <property type="protein sequence ID" value="CDW79558.1"/>
    <property type="molecule type" value="Genomic_DNA"/>
</dbReference>
<dbReference type="AlphaFoldDB" id="A0A078AF68"/>
<name>A0A078AF68_STYLE</name>
<evidence type="ECO:0000256" key="2">
    <source>
        <dbReference type="SAM" id="MobiDB-lite"/>
    </source>
</evidence>
<keyword evidence="1" id="KW-0175">Coiled coil</keyword>
<feature type="region of interest" description="Disordered" evidence="2">
    <location>
        <begin position="120"/>
        <end position="170"/>
    </location>
</feature>
<accession>A0A078AF68</accession>
<evidence type="ECO:0000256" key="1">
    <source>
        <dbReference type="SAM" id="Coils"/>
    </source>
</evidence>
<feature type="region of interest" description="Disordered" evidence="2">
    <location>
        <begin position="1039"/>
        <end position="1088"/>
    </location>
</feature>